<accession>A0A0V0GUG4</accession>
<organism evidence="1">
    <name type="scientific">Solanum chacoense</name>
    <name type="common">Chaco potato</name>
    <dbReference type="NCBI Taxonomy" id="4108"/>
    <lineage>
        <taxon>Eukaryota</taxon>
        <taxon>Viridiplantae</taxon>
        <taxon>Streptophyta</taxon>
        <taxon>Embryophyta</taxon>
        <taxon>Tracheophyta</taxon>
        <taxon>Spermatophyta</taxon>
        <taxon>Magnoliopsida</taxon>
        <taxon>eudicotyledons</taxon>
        <taxon>Gunneridae</taxon>
        <taxon>Pentapetalae</taxon>
        <taxon>asterids</taxon>
        <taxon>lamiids</taxon>
        <taxon>Solanales</taxon>
        <taxon>Solanaceae</taxon>
        <taxon>Solanoideae</taxon>
        <taxon>Solaneae</taxon>
        <taxon>Solanum</taxon>
    </lineage>
</organism>
<dbReference type="AlphaFoldDB" id="A0A0V0GUG4"/>
<dbReference type="EMBL" id="GEDG01031162">
    <property type="protein sequence ID" value="JAP11539.1"/>
    <property type="molecule type" value="Transcribed_RNA"/>
</dbReference>
<feature type="non-terminal residue" evidence="1">
    <location>
        <position position="1"/>
    </location>
</feature>
<proteinExistence type="predicted"/>
<protein>
    <submittedName>
        <fullName evidence="1">Putative ovule protein</fullName>
    </submittedName>
</protein>
<name>A0A0V0GUG4_SOLCH</name>
<reference evidence="1" key="1">
    <citation type="submission" date="2015-12" db="EMBL/GenBank/DDBJ databases">
        <title>Gene expression during late stages of embryo sac development: a critical building block for successful pollen-pistil interactions.</title>
        <authorList>
            <person name="Liu Y."/>
            <person name="Joly V."/>
            <person name="Sabar M."/>
            <person name="Matton D.P."/>
        </authorList>
    </citation>
    <scope>NUCLEOTIDE SEQUENCE</scope>
</reference>
<sequence>RKQKERGDSFPCIQVLVDRITRNTCWWEVAGNSCNWMRCSRAVLDTNKKKLSWNIVLLKILN</sequence>
<evidence type="ECO:0000313" key="1">
    <source>
        <dbReference type="EMBL" id="JAP11539.1"/>
    </source>
</evidence>